<keyword evidence="3" id="KW-0963">Cytoplasm</keyword>
<evidence type="ECO:0000256" key="6">
    <source>
        <dbReference type="ARBA" id="ARBA00022723"/>
    </source>
</evidence>
<comment type="subcellular location">
    <subcellularLocation>
        <location evidence="1">Cytoplasm</location>
    </subcellularLocation>
</comment>
<keyword evidence="16" id="KW-0732">Signal</keyword>
<dbReference type="GO" id="GO:0004222">
    <property type="term" value="F:metalloendopeptidase activity"/>
    <property type="evidence" value="ECO:0007669"/>
    <property type="project" value="InterPro"/>
</dbReference>
<keyword evidence="6 15" id="KW-0479">Metal-binding</keyword>
<name>A0A9W4QX49_PSEHA</name>
<dbReference type="PANTHER" id="PTHR43660">
    <property type="entry name" value="DIPEPTIDYL CARBOXYPEPTIDASE"/>
    <property type="match status" value="1"/>
</dbReference>
<comment type="caution">
    <text evidence="18">The sequence shown here is derived from an EMBL/GenBank/DDBJ whole genome shotgun (WGS) entry which is preliminary data.</text>
</comment>
<evidence type="ECO:0000256" key="10">
    <source>
        <dbReference type="ARBA" id="ARBA00052506"/>
    </source>
</evidence>
<evidence type="ECO:0000256" key="11">
    <source>
        <dbReference type="ARBA" id="ARBA00054529"/>
    </source>
</evidence>
<evidence type="ECO:0000256" key="16">
    <source>
        <dbReference type="SAM" id="SignalP"/>
    </source>
</evidence>
<evidence type="ECO:0000256" key="3">
    <source>
        <dbReference type="ARBA" id="ARBA00022490"/>
    </source>
</evidence>
<dbReference type="GO" id="GO:0046872">
    <property type="term" value="F:metal ion binding"/>
    <property type="evidence" value="ECO:0007669"/>
    <property type="project" value="UniProtKB-UniRule"/>
</dbReference>
<dbReference type="InterPro" id="IPR024079">
    <property type="entry name" value="MetalloPept_cat_dom_sf"/>
</dbReference>
<dbReference type="SUPFAM" id="SSF55486">
    <property type="entry name" value="Metalloproteases ('zincins'), catalytic domain"/>
    <property type="match status" value="1"/>
</dbReference>
<evidence type="ECO:0000256" key="2">
    <source>
        <dbReference type="ARBA" id="ARBA00006040"/>
    </source>
</evidence>
<comment type="function">
    <text evidence="11">Removes dipeptides from the C-termini of N-blocked tripeptides, tetrapeptides and larger peptides.</text>
</comment>
<dbReference type="Proteomes" id="UP001152447">
    <property type="component" value="Unassembled WGS sequence"/>
</dbReference>
<dbReference type="InterPro" id="IPR001567">
    <property type="entry name" value="Pept_M3A_M3B_dom"/>
</dbReference>
<accession>A0A9W4QX49</accession>
<dbReference type="EC" id="3.4.15.5" evidence="12"/>
<dbReference type="InterPro" id="IPR024077">
    <property type="entry name" value="Neurolysin/TOP_dom2"/>
</dbReference>
<dbReference type="EMBL" id="CAMAPB010000019">
    <property type="protein sequence ID" value="CAH9057248.1"/>
    <property type="molecule type" value="Genomic_DNA"/>
</dbReference>
<evidence type="ECO:0000256" key="7">
    <source>
        <dbReference type="ARBA" id="ARBA00022801"/>
    </source>
</evidence>
<keyword evidence="7 15" id="KW-0378">Hydrolase</keyword>
<dbReference type="FunFam" id="1.10.1370.40:FF:000001">
    <property type="entry name" value="Dipeptidyl carboxypeptidase II"/>
    <property type="match status" value="1"/>
</dbReference>
<evidence type="ECO:0000256" key="13">
    <source>
        <dbReference type="ARBA" id="ARBA00070755"/>
    </source>
</evidence>
<dbReference type="GO" id="GO:0008241">
    <property type="term" value="F:peptidyl-dipeptidase activity"/>
    <property type="evidence" value="ECO:0007669"/>
    <property type="project" value="UniProtKB-EC"/>
</dbReference>
<keyword evidence="4 18" id="KW-0121">Carboxypeptidase</keyword>
<dbReference type="InterPro" id="IPR034005">
    <property type="entry name" value="M3A_DCP"/>
</dbReference>
<keyword evidence="19" id="KW-1185">Reference proteome</keyword>
<keyword evidence="8 15" id="KW-0862">Zinc</keyword>
<dbReference type="Gene3D" id="1.10.1370.10">
    <property type="entry name" value="Neurolysin, domain 3"/>
    <property type="match status" value="1"/>
</dbReference>
<dbReference type="CDD" id="cd06456">
    <property type="entry name" value="M3A_DCP"/>
    <property type="match status" value="1"/>
</dbReference>
<feature type="domain" description="Peptidase M3A/M3B catalytic" evidence="17">
    <location>
        <begin position="270"/>
        <end position="717"/>
    </location>
</feature>
<evidence type="ECO:0000256" key="12">
    <source>
        <dbReference type="ARBA" id="ARBA00066668"/>
    </source>
</evidence>
<dbReference type="Gene3D" id="3.40.390.10">
    <property type="entry name" value="Collagenase (Catalytic Domain)"/>
    <property type="match status" value="1"/>
</dbReference>
<dbReference type="Pfam" id="PF01432">
    <property type="entry name" value="Peptidase_M3"/>
    <property type="match status" value="1"/>
</dbReference>
<organism evidence="18 19">
    <name type="scientific">Pseudoalteromonas haloplanktis</name>
    <name type="common">Alteromonas haloplanktis</name>
    <dbReference type="NCBI Taxonomy" id="228"/>
    <lineage>
        <taxon>Bacteria</taxon>
        <taxon>Pseudomonadati</taxon>
        <taxon>Pseudomonadota</taxon>
        <taxon>Gammaproteobacteria</taxon>
        <taxon>Alteromonadales</taxon>
        <taxon>Pseudoalteromonadaceae</taxon>
        <taxon>Pseudoalteromonas</taxon>
    </lineage>
</organism>
<evidence type="ECO:0000313" key="19">
    <source>
        <dbReference type="Proteomes" id="UP001152447"/>
    </source>
</evidence>
<dbReference type="InterPro" id="IPR045090">
    <property type="entry name" value="Pept_M3A_M3B"/>
</dbReference>
<evidence type="ECO:0000259" key="17">
    <source>
        <dbReference type="Pfam" id="PF01432"/>
    </source>
</evidence>
<feature type="chain" id="PRO_5040925822" description="Dipeptidyl carboxypeptidase" evidence="16">
    <location>
        <begin position="26"/>
        <end position="723"/>
    </location>
</feature>
<evidence type="ECO:0000256" key="1">
    <source>
        <dbReference type="ARBA" id="ARBA00004496"/>
    </source>
</evidence>
<evidence type="ECO:0000256" key="9">
    <source>
        <dbReference type="ARBA" id="ARBA00023049"/>
    </source>
</evidence>
<evidence type="ECO:0000256" key="5">
    <source>
        <dbReference type="ARBA" id="ARBA00022670"/>
    </source>
</evidence>
<dbReference type="PROSITE" id="PS51257">
    <property type="entry name" value="PROKAR_LIPOPROTEIN"/>
    <property type="match status" value="1"/>
</dbReference>
<evidence type="ECO:0000256" key="8">
    <source>
        <dbReference type="ARBA" id="ARBA00022833"/>
    </source>
</evidence>
<dbReference type="GO" id="GO:0004180">
    <property type="term" value="F:carboxypeptidase activity"/>
    <property type="evidence" value="ECO:0007669"/>
    <property type="project" value="UniProtKB-KW"/>
</dbReference>
<reference evidence="18" key="1">
    <citation type="submission" date="2022-07" db="EMBL/GenBank/DDBJ databases">
        <authorList>
            <person name="Criscuolo A."/>
        </authorList>
    </citation>
    <scope>NUCLEOTIDE SEQUENCE</scope>
    <source>
        <strain evidence="18">CIP103197</strain>
    </source>
</reference>
<comment type="catalytic activity">
    <reaction evidence="10">
        <text>Hydrolysis of unblocked, C-terminal dipeptides from oligopeptides, with broad specificity. Does not hydrolyze bonds in which P1' is Pro, or both P1 and P1' are Gly.</text>
        <dbReference type="EC" id="3.4.15.5"/>
    </reaction>
</comment>
<gene>
    <name evidence="18" type="primary">dcp_1</name>
    <name evidence="18" type="ORF">PSEHALCIP103_01618</name>
</gene>
<feature type="signal peptide" evidence="16">
    <location>
        <begin position="1"/>
        <end position="25"/>
    </location>
</feature>
<evidence type="ECO:0000313" key="18">
    <source>
        <dbReference type="EMBL" id="CAH9057248.1"/>
    </source>
</evidence>
<sequence>MKTLLATAISSALLLSGCSEPNVNADNKQQTTAQSISAQAQQATNPLLEKSTLQYETPDFAVIKDEHFLPAFNQGMAQQMAQVQNIINNTAPTTFENTIVALEQSGELLTRASSIFYNLAGSSSNPARRELQKELAPKLAAHRDNIFLNDALFKKVATLFDKIDSLALTAQETRLLDVYYKRFVRSGAQLNDEQKQQIRDINSSLSTLTTQFSQNLLALSKSNVVIVKDQKELAGLSAGQIEQFANAATEAGHEGQYLIKITNTTRQPVLASLQNRDLREKVWRASSERALDGEFSNRDIVAQLVKLRAQKAKLLGYNSWAEFSLESQMAKKPQAVFDMFASMVPRLTQNVALEAADIQEKINASAEQFELKPWDWLYYAEQVRQDKYNLDEKAVKEYFEFNRVLEDGVFFTMNRLYGITFKPRNDLPVYHPDVKAYEVFDANGESLAIFFADYFAREGKRGGAWMSSFVKQSGLNGQKPVVVNVMNIQKGAKGEPTLISYDETTTMFHELGHGLHGMLSKVKYPTLSGTSVSRDFVEFPSTFEEDWAMHPEVIANYAKHYQTSEPIPDELLEKVIKSRSFNQGFDTLEYVSAALLDMEWHSLPADAPLQDIEKFEQDVLTKHGVNVPFVPPRYKSAFFSHSMGGGYSAGYYAYMWSEILAADAFAYVQEQGGLKRELGDKYRKEILEVGNSRDLMESFKAFRGQEPDTSALLKRRGLTATVE</sequence>
<dbReference type="GO" id="GO:0006508">
    <property type="term" value="P:proteolysis"/>
    <property type="evidence" value="ECO:0007669"/>
    <property type="project" value="UniProtKB-KW"/>
</dbReference>
<dbReference type="PANTHER" id="PTHR43660:SF1">
    <property type="entry name" value="DIPEPTIDYL CARBOXYPEPTIDASE"/>
    <property type="match status" value="1"/>
</dbReference>
<evidence type="ECO:0000256" key="4">
    <source>
        <dbReference type="ARBA" id="ARBA00022645"/>
    </source>
</evidence>
<dbReference type="FunFam" id="3.40.390.10:FF:000009">
    <property type="entry name" value="Oligopeptidase A"/>
    <property type="match status" value="1"/>
</dbReference>
<keyword evidence="5 15" id="KW-0645">Protease</keyword>
<proteinExistence type="inferred from homology"/>
<dbReference type="GO" id="GO:0005829">
    <property type="term" value="C:cytosol"/>
    <property type="evidence" value="ECO:0007669"/>
    <property type="project" value="TreeGrafter"/>
</dbReference>
<evidence type="ECO:0000256" key="14">
    <source>
        <dbReference type="ARBA" id="ARBA00075608"/>
    </source>
</evidence>
<dbReference type="AlphaFoldDB" id="A0A9W4QX49"/>
<protein>
    <recommendedName>
        <fullName evidence="13">Dipeptidyl carboxypeptidase</fullName>
        <ecNumber evidence="12">3.4.15.5</ecNumber>
    </recommendedName>
    <alternativeName>
        <fullName evidence="14">Peptidyl-dipeptidase Dcp</fullName>
    </alternativeName>
</protein>
<dbReference type="RefSeq" id="WP_262976570.1">
    <property type="nucleotide sequence ID" value="NZ_CAMAPB010000019.1"/>
</dbReference>
<keyword evidence="9 15" id="KW-0482">Metalloprotease</keyword>
<comment type="cofactor">
    <cofactor evidence="15">
        <name>Zn(2+)</name>
        <dbReference type="ChEBI" id="CHEBI:29105"/>
    </cofactor>
    <text evidence="15">Binds 1 zinc ion.</text>
</comment>
<evidence type="ECO:0000256" key="15">
    <source>
        <dbReference type="RuleBase" id="RU003435"/>
    </source>
</evidence>
<comment type="similarity">
    <text evidence="2 15">Belongs to the peptidase M3 family.</text>
</comment>